<evidence type="ECO:0000256" key="1">
    <source>
        <dbReference type="ARBA" id="ARBA00004439"/>
    </source>
</evidence>
<feature type="transmembrane region" description="Helical" evidence="9">
    <location>
        <begin position="168"/>
        <end position="192"/>
    </location>
</feature>
<keyword evidence="8 9" id="KW-0968">Cytoplasmic vesicle</keyword>
<dbReference type="GO" id="GO:0000139">
    <property type="term" value="C:Golgi membrane"/>
    <property type="evidence" value="ECO:0007669"/>
    <property type="project" value="UniProtKB-SubCell"/>
</dbReference>
<dbReference type="EMBL" id="LXPE01000008">
    <property type="protein sequence ID" value="OBA27511.1"/>
    <property type="molecule type" value="Genomic_DNA"/>
</dbReference>
<comment type="similarity">
    <text evidence="9">Belongs to the TPT transporter family. SLC35D subfamily.</text>
</comment>
<feature type="transmembrane region" description="Helical" evidence="9">
    <location>
        <begin position="289"/>
        <end position="311"/>
    </location>
</feature>
<accession>A0A1B7TFK1</accession>
<feature type="transmembrane region" description="Helical" evidence="9">
    <location>
        <begin position="129"/>
        <end position="148"/>
    </location>
</feature>
<keyword evidence="9" id="KW-0256">Endoplasmic reticulum</keyword>
<dbReference type="GO" id="GO:0030659">
    <property type="term" value="C:cytoplasmic vesicle membrane"/>
    <property type="evidence" value="ECO:0007669"/>
    <property type="project" value="UniProtKB-SubCell"/>
</dbReference>
<comment type="subunit">
    <text evidence="9">Homooligomer.</text>
</comment>
<dbReference type="GO" id="GO:0005789">
    <property type="term" value="C:endoplasmic reticulum membrane"/>
    <property type="evidence" value="ECO:0007669"/>
    <property type="project" value="UniProtKB-SubCell"/>
</dbReference>
<keyword evidence="4 9" id="KW-0812">Transmembrane</keyword>
<keyword evidence="11" id="KW-1185">Reference proteome</keyword>
<evidence type="ECO:0000313" key="11">
    <source>
        <dbReference type="Proteomes" id="UP000092321"/>
    </source>
</evidence>
<evidence type="ECO:0000313" key="10">
    <source>
        <dbReference type="EMBL" id="OBA27511.1"/>
    </source>
</evidence>
<dbReference type="Proteomes" id="UP000092321">
    <property type="component" value="Unassembled WGS sequence"/>
</dbReference>
<name>A0A1B7TFK1_9ASCO</name>
<feature type="transmembrane region" description="Helical" evidence="9">
    <location>
        <begin position="101"/>
        <end position="122"/>
    </location>
</feature>
<evidence type="ECO:0000256" key="6">
    <source>
        <dbReference type="ARBA" id="ARBA00023034"/>
    </source>
</evidence>
<comment type="function">
    <text evidence="9">Involved in the import of GDP-mannose from the cytoplasm into the Golgi lumen.</text>
</comment>
<dbReference type="InterPro" id="IPR013657">
    <property type="entry name" value="SCL35B1-4/HUT1"/>
</dbReference>
<keyword evidence="5 9" id="KW-1133">Transmembrane helix</keyword>
<dbReference type="Pfam" id="PF08449">
    <property type="entry name" value="UAA"/>
    <property type="match status" value="1"/>
</dbReference>
<feature type="transmembrane region" description="Helical" evidence="9">
    <location>
        <begin position="356"/>
        <end position="375"/>
    </location>
</feature>
<feature type="transmembrane region" description="Helical" evidence="9">
    <location>
        <begin position="250"/>
        <end position="269"/>
    </location>
</feature>
<evidence type="ECO:0000256" key="4">
    <source>
        <dbReference type="ARBA" id="ARBA00022692"/>
    </source>
</evidence>
<evidence type="ECO:0000256" key="3">
    <source>
        <dbReference type="ARBA" id="ARBA00022597"/>
    </source>
</evidence>
<comment type="subcellular location">
    <subcellularLocation>
        <location evidence="1 9">Cytoplasmic vesicle membrane</location>
        <topology evidence="1 9">Multi-pass membrane protein</topology>
    </subcellularLocation>
    <subcellularLocation>
        <location evidence="9">Golgi apparatus membrane</location>
        <topology evidence="9">Multi-pass membrane protein</topology>
    </subcellularLocation>
    <subcellularLocation>
        <location evidence="9">Endoplasmic reticulum membrane</location>
        <topology evidence="9">Multi-pass membrane protein</topology>
    </subcellularLocation>
</comment>
<gene>
    <name evidence="10" type="ORF">HANVADRAFT_38605</name>
</gene>
<dbReference type="AlphaFoldDB" id="A0A1B7TFK1"/>
<evidence type="ECO:0000256" key="2">
    <source>
        <dbReference type="ARBA" id="ARBA00022448"/>
    </source>
</evidence>
<proteinExistence type="inferred from homology"/>
<evidence type="ECO:0000256" key="5">
    <source>
        <dbReference type="ARBA" id="ARBA00022989"/>
    </source>
</evidence>
<sequence>MALKENFKLVIVLLVACWYASSITISLYNKHIISTLQIPYPLLMTSFHQLILYLLTLLYITFIQPATTESHRIPWKFKLPVAICTALDVGLSNLSLKYVTLTVYLVIKTSSLAFVLFFSIVMKLEKFDWRLLGIVVVMMGGVVGMTLFNDSGNSNPQEDERRREYENSAADFILGVILVLGSAFLGGLRWVVTQLILRTNKNVTNDRDGEEDDAAIIAHAEAGESFVPLENRVSRLQKKRMAKKKNPIRTIKQLAPISSLTLVITSLFVEKPDIGFFYSKITFEHKGNILYILNGFLLLLFPGLLVFILTLSEYSILQKTNSSLTLSILGILKEVVTILLSMLVLRERLSKGFGQWISMIVIIGDAVAYNAFRVYQDRQDAKLNENVGDRLLEEQRGFEEEESEHDNSGLLHTVASPFRSSNNPVLLGTIELDQLQDDDYDQDIINTSLPKK</sequence>
<dbReference type="InterPro" id="IPR050186">
    <property type="entry name" value="TPT_transporter"/>
</dbReference>
<evidence type="ECO:0000256" key="9">
    <source>
        <dbReference type="RuleBase" id="RU367097"/>
    </source>
</evidence>
<feature type="transmembrane region" description="Helical" evidence="9">
    <location>
        <begin position="323"/>
        <end position="344"/>
    </location>
</feature>
<organism evidence="10 11">
    <name type="scientific">Hanseniaspora valbyensis NRRL Y-1626</name>
    <dbReference type="NCBI Taxonomy" id="766949"/>
    <lineage>
        <taxon>Eukaryota</taxon>
        <taxon>Fungi</taxon>
        <taxon>Dikarya</taxon>
        <taxon>Ascomycota</taxon>
        <taxon>Saccharomycotina</taxon>
        <taxon>Saccharomycetes</taxon>
        <taxon>Saccharomycodales</taxon>
        <taxon>Saccharomycodaceae</taxon>
        <taxon>Hanseniaspora</taxon>
    </lineage>
</organism>
<dbReference type="GO" id="GO:0055085">
    <property type="term" value="P:transmembrane transport"/>
    <property type="evidence" value="ECO:0007669"/>
    <property type="project" value="InterPro"/>
</dbReference>
<evidence type="ECO:0000256" key="8">
    <source>
        <dbReference type="ARBA" id="ARBA00023329"/>
    </source>
</evidence>
<reference evidence="11" key="1">
    <citation type="journal article" date="2016" name="Proc. Natl. Acad. Sci. U.S.A.">
        <title>Comparative genomics of biotechnologically important yeasts.</title>
        <authorList>
            <person name="Riley R."/>
            <person name="Haridas S."/>
            <person name="Wolfe K.H."/>
            <person name="Lopes M.R."/>
            <person name="Hittinger C.T."/>
            <person name="Goeker M."/>
            <person name="Salamov A.A."/>
            <person name="Wisecaver J.H."/>
            <person name="Long T.M."/>
            <person name="Calvey C.H."/>
            <person name="Aerts A.L."/>
            <person name="Barry K.W."/>
            <person name="Choi C."/>
            <person name="Clum A."/>
            <person name="Coughlan A.Y."/>
            <person name="Deshpande S."/>
            <person name="Douglass A.P."/>
            <person name="Hanson S.J."/>
            <person name="Klenk H.-P."/>
            <person name="LaButti K.M."/>
            <person name="Lapidus A."/>
            <person name="Lindquist E.A."/>
            <person name="Lipzen A.M."/>
            <person name="Meier-Kolthoff J.P."/>
            <person name="Ohm R.A."/>
            <person name="Otillar R.P."/>
            <person name="Pangilinan J.L."/>
            <person name="Peng Y."/>
            <person name="Rokas A."/>
            <person name="Rosa C.A."/>
            <person name="Scheuner C."/>
            <person name="Sibirny A.A."/>
            <person name="Slot J.C."/>
            <person name="Stielow J.B."/>
            <person name="Sun H."/>
            <person name="Kurtzman C.P."/>
            <person name="Blackwell M."/>
            <person name="Grigoriev I.V."/>
            <person name="Jeffries T.W."/>
        </authorList>
    </citation>
    <scope>NUCLEOTIDE SEQUENCE [LARGE SCALE GENOMIC DNA]</scope>
    <source>
        <strain evidence="11">NRRL Y-1626</strain>
    </source>
</reference>
<keyword evidence="2 9" id="KW-0813">Transport</keyword>
<keyword evidence="3 9" id="KW-0762">Sugar transport</keyword>
<feature type="transmembrane region" description="Helical" evidence="9">
    <location>
        <begin position="38"/>
        <end position="63"/>
    </location>
</feature>
<dbReference type="OrthoDB" id="18894at2759"/>
<dbReference type="PANTHER" id="PTHR11132">
    <property type="entry name" value="SOLUTE CARRIER FAMILY 35"/>
    <property type="match status" value="1"/>
</dbReference>
<comment type="caution">
    <text evidence="10">The sequence shown here is derived from an EMBL/GenBank/DDBJ whole genome shotgun (WGS) entry which is preliminary data.</text>
</comment>
<evidence type="ECO:0000256" key="7">
    <source>
        <dbReference type="ARBA" id="ARBA00023136"/>
    </source>
</evidence>
<keyword evidence="7 9" id="KW-0472">Membrane</keyword>
<protein>
    <recommendedName>
        <fullName evidence="9">GDP-mannose transporter</fullName>
        <shortName evidence="9">GMT</shortName>
    </recommendedName>
</protein>
<keyword evidence="6 9" id="KW-0333">Golgi apparatus</keyword>